<dbReference type="GO" id="GO:0051539">
    <property type="term" value="F:4 iron, 4 sulfur cluster binding"/>
    <property type="evidence" value="ECO:0007669"/>
    <property type="project" value="UniProtKB-KW"/>
</dbReference>
<keyword evidence="7" id="KW-1185">Reference proteome</keyword>
<dbReference type="InterPro" id="IPR036188">
    <property type="entry name" value="FAD/NAD-bd_sf"/>
</dbReference>
<dbReference type="PANTHER" id="PTHR43498">
    <property type="entry name" value="FERREDOXIN:COB-COM HETERODISULFIDE REDUCTASE SUBUNIT A"/>
    <property type="match status" value="1"/>
</dbReference>
<dbReference type="PANTHER" id="PTHR43498:SF1">
    <property type="entry name" value="COB--COM HETERODISULFIDE REDUCTASE IRON-SULFUR SUBUNIT A"/>
    <property type="match status" value="1"/>
</dbReference>
<dbReference type="RefSeq" id="WP_115994761.1">
    <property type="nucleotide sequence ID" value="NZ_QRDY01000017.1"/>
</dbReference>
<evidence type="ECO:0000256" key="3">
    <source>
        <dbReference type="ARBA" id="ARBA00023002"/>
    </source>
</evidence>
<reference evidence="6 7" key="1">
    <citation type="submission" date="2018-07" db="EMBL/GenBank/DDBJ databases">
        <title>Genomic Encyclopedia of Type Strains, Phase III (KMG-III): the genomes of soil and plant-associated and newly described type strains.</title>
        <authorList>
            <person name="Whitman W."/>
        </authorList>
    </citation>
    <scope>NUCLEOTIDE SEQUENCE [LARGE SCALE GENOMIC DNA]</scope>
    <source>
        <strain evidence="6 7">CECT 8236</strain>
    </source>
</reference>
<accession>A0A3D9I165</accession>
<dbReference type="InterPro" id="IPR039650">
    <property type="entry name" value="HdrA-like"/>
</dbReference>
<evidence type="ECO:0000313" key="6">
    <source>
        <dbReference type="EMBL" id="RED55484.1"/>
    </source>
</evidence>
<gene>
    <name evidence="6" type="ORF">DFP95_11718</name>
</gene>
<dbReference type="Proteomes" id="UP000256869">
    <property type="component" value="Unassembled WGS sequence"/>
</dbReference>
<keyword evidence="4" id="KW-0408">Iron</keyword>
<keyword evidence="1" id="KW-0004">4Fe-4S</keyword>
<evidence type="ECO:0000256" key="5">
    <source>
        <dbReference type="ARBA" id="ARBA00023014"/>
    </source>
</evidence>
<dbReference type="GO" id="GO:0016491">
    <property type="term" value="F:oxidoreductase activity"/>
    <property type="evidence" value="ECO:0007669"/>
    <property type="project" value="UniProtKB-KW"/>
</dbReference>
<evidence type="ECO:0000256" key="4">
    <source>
        <dbReference type="ARBA" id="ARBA00023004"/>
    </source>
</evidence>
<comment type="caution">
    <text evidence="6">The sequence shown here is derived from an EMBL/GenBank/DDBJ whole genome shotgun (WGS) entry which is preliminary data.</text>
</comment>
<sequence>MYNIIVYGATSAGVAAAVQAARLGRKVLLIANTEHIGGMTSSGLGATDINNRRGIGGIAREFYGQVYRHYESAKSWVSQTPETYDRLLGTRFWFGRDEELKIRWMFEPKVATAIYLNMLTEAGVEVIRNERLALGAEDAVEKKDGRIVGIRMESGKVYAADLYIDAGYEGDLMALAGVSYTTGREANSQYGEKTNGVFDNGPLEGGGVSAYHVSGDPDSGLLPYVLPNSPGEKGEADHRVQAYCYRFTLSSDPDNRLPIEKPEGYDPKHHELLARRFAVNPKLTLDDILTLTPIPNRKTDTNHVDFVGANYAYANGHYADRERIEAEHRAFTLGTLWFLANDERVPELVRADMRGWGLAADEFTDNGGFPVQIYVREGRRMVSDYVMTEMSVKQRTAPESVGLGTYYFDSHYVSHYARDGLVHLEGTFWEDDELLYPISYQSIRPKREECTNLLLPVTLSSSHAAYGSIRMEPVYMVLGQSAAIAASLCLELGVTVQDLPYEVLRAKLLEAGQVLDAEPSMWIM</sequence>
<proteinExistence type="predicted"/>
<keyword evidence="3" id="KW-0560">Oxidoreductase</keyword>
<dbReference type="GO" id="GO:0046872">
    <property type="term" value="F:metal ion binding"/>
    <property type="evidence" value="ECO:0007669"/>
    <property type="project" value="UniProtKB-KW"/>
</dbReference>
<keyword evidence="5" id="KW-0411">Iron-sulfur</keyword>
<name>A0A3D9I165_9BACL</name>
<dbReference type="AlphaFoldDB" id="A0A3D9I165"/>
<protein>
    <submittedName>
        <fullName evidence="6">FAD dependent oxidoreductase</fullName>
    </submittedName>
</protein>
<evidence type="ECO:0000313" key="7">
    <source>
        <dbReference type="Proteomes" id="UP000256869"/>
    </source>
</evidence>
<dbReference type="Gene3D" id="3.50.50.60">
    <property type="entry name" value="FAD/NAD(P)-binding domain"/>
    <property type="match status" value="1"/>
</dbReference>
<evidence type="ECO:0000256" key="1">
    <source>
        <dbReference type="ARBA" id="ARBA00022485"/>
    </source>
</evidence>
<evidence type="ECO:0000256" key="2">
    <source>
        <dbReference type="ARBA" id="ARBA00022723"/>
    </source>
</evidence>
<dbReference type="Pfam" id="PF12831">
    <property type="entry name" value="FAD_oxidored"/>
    <property type="match status" value="1"/>
</dbReference>
<keyword evidence="2" id="KW-0479">Metal-binding</keyword>
<organism evidence="6 7">
    <name type="scientific">Cohnella lupini</name>
    <dbReference type="NCBI Taxonomy" id="1294267"/>
    <lineage>
        <taxon>Bacteria</taxon>
        <taxon>Bacillati</taxon>
        <taxon>Bacillota</taxon>
        <taxon>Bacilli</taxon>
        <taxon>Bacillales</taxon>
        <taxon>Paenibacillaceae</taxon>
        <taxon>Cohnella</taxon>
    </lineage>
</organism>
<dbReference type="OrthoDB" id="9777740at2"/>
<dbReference type="EMBL" id="QRDY01000017">
    <property type="protein sequence ID" value="RED55484.1"/>
    <property type="molecule type" value="Genomic_DNA"/>
</dbReference>
<dbReference type="SUPFAM" id="SSF51905">
    <property type="entry name" value="FAD/NAD(P)-binding domain"/>
    <property type="match status" value="1"/>
</dbReference>